<keyword evidence="2" id="KW-1185">Reference proteome</keyword>
<organism evidence="1 2">
    <name type="scientific">Rhizopogon vinicolor AM-OR11-026</name>
    <dbReference type="NCBI Taxonomy" id="1314800"/>
    <lineage>
        <taxon>Eukaryota</taxon>
        <taxon>Fungi</taxon>
        <taxon>Dikarya</taxon>
        <taxon>Basidiomycota</taxon>
        <taxon>Agaricomycotina</taxon>
        <taxon>Agaricomycetes</taxon>
        <taxon>Agaricomycetidae</taxon>
        <taxon>Boletales</taxon>
        <taxon>Suillineae</taxon>
        <taxon>Rhizopogonaceae</taxon>
        <taxon>Rhizopogon</taxon>
    </lineage>
</organism>
<dbReference type="InParanoid" id="A0A1B7MKL6"/>
<dbReference type="AlphaFoldDB" id="A0A1B7MKL6"/>
<evidence type="ECO:0000313" key="2">
    <source>
        <dbReference type="Proteomes" id="UP000092154"/>
    </source>
</evidence>
<proteinExistence type="predicted"/>
<accession>A0A1B7MKL6</accession>
<sequence>MLIQGAWSRFNLFRQHSNLEQERIIEALQALVTVTRQNLPGPTNSVASAELAELKKSVCGFAKLEAQPDIL</sequence>
<protein>
    <submittedName>
        <fullName evidence="1">Uncharacterized protein</fullName>
    </submittedName>
</protein>
<evidence type="ECO:0000313" key="1">
    <source>
        <dbReference type="EMBL" id="OAX33144.1"/>
    </source>
</evidence>
<gene>
    <name evidence="1" type="ORF">K503DRAFT_775929</name>
</gene>
<reference evidence="1 2" key="1">
    <citation type="submission" date="2016-06" db="EMBL/GenBank/DDBJ databases">
        <title>Comparative genomics of the ectomycorrhizal sister species Rhizopogon vinicolor and Rhizopogon vesiculosus (Basidiomycota: Boletales) reveals a divergence of the mating type B locus.</title>
        <authorList>
            <consortium name="DOE Joint Genome Institute"/>
            <person name="Mujic A.B."/>
            <person name="Kuo A."/>
            <person name="Tritt A."/>
            <person name="Lipzen A."/>
            <person name="Chen C."/>
            <person name="Johnson J."/>
            <person name="Sharma A."/>
            <person name="Barry K."/>
            <person name="Grigoriev I.V."/>
            <person name="Spatafora J.W."/>
        </authorList>
    </citation>
    <scope>NUCLEOTIDE SEQUENCE [LARGE SCALE GENOMIC DNA]</scope>
    <source>
        <strain evidence="1 2">AM-OR11-026</strain>
    </source>
</reference>
<name>A0A1B7MKL6_9AGAM</name>
<dbReference type="Proteomes" id="UP000092154">
    <property type="component" value="Unassembled WGS sequence"/>
</dbReference>
<dbReference type="EMBL" id="KV448828">
    <property type="protein sequence ID" value="OAX33144.1"/>
    <property type="molecule type" value="Genomic_DNA"/>
</dbReference>